<evidence type="ECO:0000313" key="6">
    <source>
        <dbReference type="EMBL" id="GGD17902.1"/>
    </source>
</evidence>
<dbReference type="AlphaFoldDB" id="A0A916XXP0"/>
<dbReference type="PANTHER" id="PTHR37326">
    <property type="entry name" value="BLL3975 PROTEIN"/>
    <property type="match status" value="1"/>
</dbReference>
<name>A0A916XXP0_9HYPH</name>
<dbReference type="PIRSF" id="PIRSF039012">
    <property type="entry name" value="ASP"/>
    <property type="match status" value="1"/>
</dbReference>
<feature type="domain" description="Succinylglutamate desuccinylase/Aspartoacylase catalytic" evidence="5">
    <location>
        <begin position="38"/>
        <end position="163"/>
    </location>
</feature>
<keyword evidence="7" id="KW-1185">Reference proteome</keyword>
<dbReference type="SUPFAM" id="SSF53187">
    <property type="entry name" value="Zn-dependent exopeptidases"/>
    <property type="match status" value="1"/>
</dbReference>
<dbReference type="InterPro" id="IPR043795">
    <property type="entry name" value="N-alpha-Ac-DABA-like"/>
</dbReference>
<sequence>MTPILTTAAGRSTRDLNDVIAEGNRFLPDRMTVIDNGDGPTILVCGGIHGDEYEPQVVLRRLAREIDPGTVTGRLIIIPSINFPGSQKGSRLSTIDDANMNRTFPGDADGTATQRLSKFLSDELFPLCDLLIDLHAGGTEYTVVPLIFGFTNPRCAVSENQLEGLMEGWGTRFIQYIDSVPSTAVGCALAQNLASIETEGGSGGALDAAELDELHDALMRGLAKVGVIRSTIAASTVEPIRVRVGQENQNPAPRDGIVQHVVALGEFVRRGALLALLHPVSDGDGECLQIRSNVDGYVLRLNANAFVKAGALISNTGSLMN</sequence>
<dbReference type="GO" id="GO:0046872">
    <property type="term" value="F:metal ion binding"/>
    <property type="evidence" value="ECO:0007669"/>
    <property type="project" value="UniProtKB-KW"/>
</dbReference>
<dbReference type="Pfam" id="PF24827">
    <property type="entry name" value="AstE_AspA_cat"/>
    <property type="match status" value="1"/>
</dbReference>
<proteinExistence type="predicted"/>
<protein>
    <submittedName>
        <fullName evidence="6">N-alpha-acetyl diaminobutyric acid deacetylase DoeB</fullName>
    </submittedName>
</protein>
<evidence type="ECO:0000256" key="4">
    <source>
        <dbReference type="ARBA" id="ARBA00022833"/>
    </source>
</evidence>
<evidence type="ECO:0000256" key="2">
    <source>
        <dbReference type="ARBA" id="ARBA00022723"/>
    </source>
</evidence>
<keyword evidence="2" id="KW-0479">Metal-binding</keyword>
<dbReference type="InterPro" id="IPR055438">
    <property type="entry name" value="AstE_AspA_cat"/>
</dbReference>
<dbReference type="Gene3D" id="3.40.630.10">
    <property type="entry name" value="Zn peptidases"/>
    <property type="match status" value="1"/>
</dbReference>
<comment type="caution">
    <text evidence="6">The sequence shown here is derived from an EMBL/GenBank/DDBJ whole genome shotgun (WGS) entry which is preliminary data.</text>
</comment>
<evidence type="ECO:0000259" key="5">
    <source>
        <dbReference type="Pfam" id="PF24827"/>
    </source>
</evidence>
<organism evidence="6 7">
    <name type="scientific">Aureimonas glaciei</name>
    <dbReference type="NCBI Taxonomy" id="1776957"/>
    <lineage>
        <taxon>Bacteria</taxon>
        <taxon>Pseudomonadati</taxon>
        <taxon>Pseudomonadota</taxon>
        <taxon>Alphaproteobacteria</taxon>
        <taxon>Hyphomicrobiales</taxon>
        <taxon>Aurantimonadaceae</taxon>
        <taxon>Aureimonas</taxon>
    </lineage>
</organism>
<reference evidence="6" key="1">
    <citation type="journal article" date="2014" name="Int. J. Syst. Evol. Microbiol.">
        <title>Complete genome sequence of Corynebacterium casei LMG S-19264T (=DSM 44701T), isolated from a smear-ripened cheese.</title>
        <authorList>
            <consortium name="US DOE Joint Genome Institute (JGI-PGF)"/>
            <person name="Walter F."/>
            <person name="Albersmeier A."/>
            <person name="Kalinowski J."/>
            <person name="Ruckert C."/>
        </authorList>
    </citation>
    <scope>NUCLEOTIDE SEQUENCE</scope>
    <source>
        <strain evidence="6">CGMCC 1.15493</strain>
    </source>
</reference>
<dbReference type="GO" id="GO:0016811">
    <property type="term" value="F:hydrolase activity, acting on carbon-nitrogen (but not peptide) bonds, in linear amides"/>
    <property type="evidence" value="ECO:0007669"/>
    <property type="project" value="InterPro"/>
</dbReference>
<reference evidence="6" key="2">
    <citation type="submission" date="2020-09" db="EMBL/GenBank/DDBJ databases">
        <authorList>
            <person name="Sun Q."/>
            <person name="Zhou Y."/>
        </authorList>
    </citation>
    <scope>NUCLEOTIDE SEQUENCE</scope>
    <source>
        <strain evidence="6">CGMCC 1.15493</strain>
    </source>
</reference>
<dbReference type="RefSeq" id="WP_188850539.1">
    <property type="nucleotide sequence ID" value="NZ_BMJJ01000004.1"/>
</dbReference>
<gene>
    <name evidence="6" type="ORF">GCM10011335_20870</name>
</gene>
<keyword evidence="3" id="KW-0378">Hydrolase</keyword>
<dbReference type="EMBL" id="BMJJ01000004">
    <property type="protein sequence ID" value="GGD17902.1"/>
    <property type="molecule type" value="Genomic_DNA"/>
</dbReference>
<keyword evidence="4" id="KW-0862">Zinc</keyword>
<evidence type="ECO:0000313" key="7">
    <source>
        <dbReference type="Proteomes" id="UP000613160"/>
    </source>
</evidence>
<dbReference type="InterPro" id="IPR053138">
    <property type="entry name" value="N-alpha-Ac-DABA_deacetylase"/>
</dbReference>
<dbReference type="GO" id="GO:0016788">
    <property type="term" value="F:hydrolase activity, acting on ester bonds"/>
    <property type="evidence" value="ECO:0007669"/>
    <property type="project" value="InterPro"/>
</dbReference>
<dbReference type="Proteomes" id="UP000613160">
    <property type="component" value="Unassembled WGS sequence"/>
</dbReference>
<comment type="cofactor">
    <cofactor evidence="1">
        <name>Zn(2+)</name>
        <dbReference type="ChEBI" id="CHEBI:29105"/>
    </cofactor>
</comment>
<evidence type="ECO:0000256" key="3">
    <source>
        <dbReference type="ARBA" id="ARBA00022801"/>
    </source>
</evidence>
<evidence type="ECO:0000256" key="1">
    <source>
        <dbReference type="ARBA" id="ARBA00001947"/>
    </source>
</evidence>
<dbReference type="PANTHER" id="PTHR37326:SF1">
    <property type="entry name" value="BLL3975 PROTEIN"/>
    <property type="match status" value="1"/>
</dbReference>
<accession>A0A916XXP0</accession>